<dbReference type="NCBIfam" id="TIGR01764">
    <property type="entry name" value="excise"/>
    <property type="match status" value="1"/>
</dbReference>
<sequence>MTQEDVTITTHDVATIARVDSSTVRRWVKAGLLKPSAVTPGGQYRFRRSDVKKLLTPASSAS</sequence>
<keyword evidence="3" id="KW-1185">Reference proteome</keyword>
<accession>A0A9E5JKQ1</accession>
<organism evidence="2 3">
    <name type="scientific">Microcella pacifica</name>
    <dbReference type="NCBI Taxonomy" id="2591847"/>
    <lineage>
        <taxon>Bacteria</taxon>
        <taxon>Bacillati</taxon>
        <taxon>Actinomycetota</taxon>
        <taxon>Actinomycetes</taxon>
        <taxon>Micrococcales</taxon>
        <taxon>Microbacteriaceae</taxon>
        <taxon>Microcella</taxon>
    </lineage>
</organism>
<dbReference type="SUPFAM" id="SSF46955">
    <property type="entry name" value="Putative DNA-binding domain"/>
    <property type="match status" value="1"/>
</dbReference>
<protein>
    <submittedName>
        <fullName evidence="2">Helix-turn-helix domain-containing protein</fullName>
    </submittedName>
</protein>
<dbReference type="Gene3D" id="1.10.1660.10">
    <property type="match status" value="1"/>
</dbReference>
<dbReference type="InterPro" id="IPR009061">
    <property type="entry name" value="DNA-bd_dom_put_sf"/>
</dbReference>
<feature type="domain" description="Helix-turn-helix" evidence="1">
    <location>
        <begin position="9"/>
        <end position="55"/>
    </location>
</feature>
<dbReference type="RefSeq" id="WP_152583010.1">
    <property type="nucleotide sequence ID" value="NZ_VIKT02000004.1"/>
</dbReference>
<dbReference type="Proteomes" id="UP000818266">
    <property type="component" value="Unassembled WGS sequence"/>
</dbReference>
<dbReference type="OrthoDB" id="5082940at2"/>
<dbReference type="InterPro" id="IPR041657">
    <property type="entry name" value="HTH_17"/>
</dbReference>
<dbReference type="AlphaFoldDB" id="A0A9E5JKQ1"/>
<dbReference type="EMBL" id="VIKT02000004">
    <property type="protein sequence ID" value="NHF62273.1"/>
    <property type="molecule type" value="Genomic_DNA"/>
</dbReference>
<dbReference type="Pfam" id="PF12728">
    <property type="entry name" value="HTH_17"/>
    <property type="match status" value="1"/>
</dbReference>
<name>A0A9E5JKQ1_9MICO</name>
<dbReference type="GO" id="GO:0003677">
    <property type="term" value="F:DNA binding"/>
    <property type="evidence" value="ECO:0007669"/>
    <property type="project" value="InterPro"/>
</dbReference>
<evidence type="ECO:0000259" key="1">
    <source>
        <dbReference type="Pfam" id="PF12728"/>
    </source>
</evidence>
<gene>
    <name evidence="2" type="ORF">FK219_003285</name>
</gene>
<proteinExistence type="predicted"/>
<evidence type="ECO:0000313" key="2">
    <source>
        <dbReference type="EMBL" id="NHF62273.1"/>
    </source>
</evidence>
<reference evidence="2 3" key="2">
    <citation type="submission" date="2020-03" db="EMBL/GenBank/DDBJ databases">
        <title>Chryseoglobus sp. isolated from a deep-sea seamount.</title>
        <authorList>
            <person name="Zhang D.-C."/>
        </authorList>
    </citation>
    <scope>NUCLEOTIDE SEQUENCE [LARGE SCALE GENOMIC DNA]</scope>
    <source>
        <strain evidence="2 3">KN1116</strain>
    </source>
</reference>
<reference evidence="2 3" key="1">
    <citation type="submission" date="2019-06" db="EMBL/GenBank/DDBJ databases">
        <authorList>
            <person name="De-Chao Zhang Q."/>
        </authorList>
    </citation>
    <scope>NUCLEOTIDE SEQUENCE [LARGE SCALE GENOMIC DNA]</scope>
    <source>
        <strain evidence="2 3">KN1116</strain>
    </source>
</reference>
<evidence type="ECO:0000313" key="3">
    <source>
        <dbReference type="Proteomes" id="UP000818266"/>
    </source>
</evidence>
<comment type="caution">
    <text evidence="2">The sequence shown here is derived from an EMBL/GenBank/DDBJ whole genome shotgun (WGS) entry which is preliminary data.</text>
</comment>
<dbReference type="InterPro" id="IPR010093">
    <property type="entry name" value="SinI_DNA-bd"/>
</dbReference>